<organism evidence="1 2">
    <name type="scientific">Enterococcus faecalis ATCC 6055</name>
    <dbReference type="NCBI Taxonomy" id="1169311"/>
    <lineage>
        <taxon>Bacteria</taxon>
        <taxon>Bacillati</taxon>
        <taxon>Bacillota</taxon>
        <taxon>Bacilli</taxon>
        <taxon>Lactobacillales</taxon>
        <taxon>Enterococcaceae</taxon>
        <taxon>Enterococcus</taxon>
    </lineage>
</organism>
<dbReference type="RefSeq" id="WP_010828925.1">
    <property type="nucleotide sequence ID" value="NZ_KB944862.1"/>
</dbReference>
<dbReference type="HOGENOM" id="CLU_125885_0_0_9"/>
<protein>
    <submittedName>
        <fullName evidence="1">Uncharacterized protein</fullName>
    </submittedName>
</protein>
<evidence type="ECO:0000313" key="2">
    <source>
        <dbReference type="Proteomes" id="UP000013638"/>
    </source>
</evidence>
<gene>
    <name evidence="1" type="ORF">WOU_02096</name>
</gene>
<evidence type="ECO:0000313" key="1">
    <source>
        <dbReference type="EMBL" id="EOK11351.1"/>
    </source>
</evidence>
<sequence>MLTKLGTELEKDVYITRYMSNFTRLVLMSDKEKELTAREEHLLACEKELCALFYEQFKKQHGRAPDEETLDEQVKKNFIERAPVFARAPMVMDEANFIQSHVDRVKRLREMRMEDYLPDSYYHILEREEQVAGKYFRKHDDYPLGYEQLMIVDP</sequence>
<reference evidence="1 2" key="1">
    <citation type="submission" date="2013-02" db="EMBL/GenBank/DDBJ databases">
        <title>The Genome Sequence of Enterococcus faecalis ATCC_6055.</title>
        <authorList>
            <consortium name="The Broad Institute Genome Sequencing Platform"/>
            <consortium name="The Broad Institute Genome Sequencing Center for Infectious Disease"/>
            <person name="Earl A.M."/>
            <person name="Gilmore M.S."/>
            <person name="Lebreton F."/>
            <person name="Walker B."/>
            <person name="Young S.K."/>
            <person name="Zeng Q."/>
            <person name="Gargeya S."/>
            <person name="Fitzgerald M."/>
            <person name="Haas B."/>
            <person name="Abouelleil A."/>
            <person name="Alvarado L."/>
            <person name="Arachchi H.M."/>
            <person name="Berlin A.M."/>
            <person name="Chapman S.B."/>
            <person name="Dewar J."/>
            <person name="Goldberg J."/>
            <person name="Griggs A."/>
            <person name="Gujja S."/>
            <person name="Hansen M."/>
            <person name="Howarth C."/>
            <person name="Imamovic A."/>
            <person name="Larimer J."/>
            <person name="McCowan C."/>
            <person name="Murphy C."/>
            <person name="Neiman D."/>
            <person name="Pearson M."/>
            <person name="Priest M."/>
            <person name="Roberts A."/>
            <person name="Saif S."/>
            <person name="Shea T."/>
            <person name="Sisk P."/>
            <person name="Sykes S."/>
            <person name="Wortman J."/>
            <person name="Nusbaum C."/>
            <person name="Birren B."/>
        </authorList>
    </citation>
    <scope>NUCLEOTIDE SEQUENCE [LARGE SCALE GENOMIC DNA]</scope>
    <source>
        <strain evidence="1 2">ATCC 6055</strain>
    </source>
</reference>
<dbReference type="EMBL" id="ASDZ01000027">
    <property type="protein sequence ID" value="EOK11351.1"/>
    <property type="molecule type" value="Genomic_DNA"/>
</dbReference>
<name>R3KCY4_ENTFL</name>
<comment type="caution">
    <text evidence="1">The sequence shown here is derived from an EMBL/GenBank/DDBJ whole genome shotgun (WGS) entry which is preliminary data.</text>
</comment>
<dbReference type="Proteomes" id="UP000013638">
    <property type="component" value="Unassembled WGS sequence"/>
</dbReference>
<dbReference type="PATRIC" id="fig|1169311.3.peg.2068"/>
<dbReference type="AlphaFoldDB" id="R3KCY4"/>
<accession>R3KCY4</accession>
<proteinExistence type="predicted"/>